<dbReference type="GeneID" id="24411252"/>
<dbReference type="RefSeq" id="XP_008094763.1">
    <property type="nucleotide sequence ID" value="XM_008096572.1"/>
</dbReference>
<evidence type="ECO:0000256" key="1">
    <source>
        <dbReference type="SAM" id="MobiDB-lite"/>
    </source>
</evidence>
<feature type="region of interest" description="Disordered" evidence="1">
    <location>
        <begin position="1"/>
        <end position="28"/>
    </location>
</feature>
<organism evidence="3">
    <name type="scientific">Colletotrichum graminicola (strain M1.001 / M2 / FGSC 10212)</name>
    <name type="common">Maize anthracnose fungus</name>
    <name type="synonym">Glomerella graminicola</name>
    <dbReference type="NCBI Taxonomy" id="645133"/>
    <lineage>
        <taxon>Eukaryota</taxon>
        <taxon>Fungi</taxon>
        <taxon>Dikarya</taxon>
        <taxon>Ascomycota</taxon>
        <taxon>Pezizomycotina</taxon>
        <taxon>Sordariomycetes</taxon>
        <taxon>Hypocreomycetidae</taxon>
        <taxon>Glomerellales</taxon>
        <taxon>Glomerellaceae</taxon>
        <taxon>Colletotrichum</taxon>
        <taxon>Colletotrichum graminicola species complex</taxon>
    </lineage>
</organism>
<reference evidence="3" key="1">
    <citation type="journal article" date="2012" name="Nat. Genet.">
        <title>Lifestyle transitions in plant pathogenic Colletotrichum fungi deciphered by genome and transcriptome analyses.</title>
        <authorList>
            <person name="O'Connell R.J."/>
            <person name="Thon M.R."/>
            <person name="Hacquard S."/>
            <person name="Amyotte S.G."/>
            <person name="Kleemann J."/>
            <person name="Torres M.F."/>
            <person name="Damm U."/>
            <person name="Buiate E.A."/>
            <person name="Epstein L."/>
            <person name="Alkan N."/>
            <person name="Altmueller J."/>
            <person name="Alvarado-Balderrama L."/>
            <person name="Bauser C.A."/>
            <person name="Becker C."/>
            <person name="Birren B.W."/>
            <person name="Chen Z."/>
            <person name="Choi J."/>
            <person name="Crouch J.A."/>
            <person name="Duvick J.P."/>
            <person name="Farman M.A."/>
            <person name="Gan P."/>
            <person name="Heiman D."/>
            <person name="Henrissat B."/>
            <person name="Howard R.J."/>
            <person name="Kabbage M."/>
            <person name="Koch C."/>
            <person name="Kracher B."/>
            <person name="Kubo Y."/>
            <person name="Law A.D."/>
            <person name="Lebrun M.-H."/>
            <person name="Lee Y.-H."/>
            <person name="Miyara I."/>
            <person name="Moore N."/>
            <person name="Neumann U."/>
            <person name="Nordstroem K."/>
            <person name="Panaccione D.G."/>
            <person name="Panstruga R."/>
            <person name="Place M."/>
            <person name="Proctor R.H."/>
            <person name="Prusky D."/>
            <person name="Rech G."/>
            <person name="Reinhardt R."/>
            <person name="Rollins J.A."/>
            <person name="Rounsley S."/>
            <person name="Schardl C.L."/>
            <person name="Schwartz D.C."/>
            <person name="Shenoy N."/>
            <person name="Shirasu K."/>
            <person name="Sikhakolli U.R."/>
            <person name="Stueber K."/>
            <person name="Sukno S.A."/>
            <person name="Sweigard J.A."/>
            <person name="Takano Y."/>
            <person name="Takahara H."/>
            <person name="Trail F."/>
            <person name="van der Does H.C."/>
            <person name="Voll L.M."/>
            <person name="Will I."/>
            <person name="Young S."/>
            <person name="Zeng Q."/>
            <person name="Zhang J."/>
            <person name="Zhou S."/>
            <person name="Dickman M.B."/>
            <person name="Schulze-Lefert P."/>
            <person name="Ver Loren van Themaat E."/>
            <person name="Ma L.-J."/>
            <person name="Vaillancourt L.J."/>
        </authorList>
    </citation>
    <scope>NUCLEOTIDE SEQUENCE [LARGE SCALE GENOMIC DNA]</scope>
    <source>
        <strain evidence="3">M1.001 / M2 / FGSC 10212</strain>
    </source>
</reference>
<accession>E3QIQ5</accession>
<protein>
    <submittedName>
        <fullName evidence="2">Uncharacterized protein</fullName>
    </submittedName>
</protein>
<dbReference type="Proteomes" id="UP000008782">
    <property type="component" value="Unassembled WGS sequence"/>
</dbReference>
<dbReference type="EMBL" id="GG697351">
    <property type="protein sequence ID" value="EFQ30743.1"/>
    <property type="molecule type" value="Genomic_DNA"/>
</dbReference>
<dbReference type="HOGENOM" id="CLU_2922499_0_0_1"/>
<sequence length="61" mass="6097">MAGKTGGGLCRQAHSPAPPILNNGQAAFPVSDDSGGRCSSCGQGCRDAGGMQAVLHQQVRS</sequence>
<gene>
    <name evidence="2" type="ORF">GLRG_05887</name>
</gene>
<proteinExistence type="predicted"/>
<keyword evidence="3" id="KW-1185">Reference proteome</keyword>
<name>E3QIQ5_COLGM</name>
<evidence type="ECO:0000313" key="2">
    <source>
        <dbReference type="EMBL" id="EFQ30743.1"/>
    </source>
</evidence>
<dbReference type="AlphaFoldDB" id="E3QIQ5"/>
<dbReference type="VEuPathDB" id="FungiDB:GLRG_05887"/>
<evidence type="ECO:0000313" key="3">
    <source>
        <dbReference type="Proteomes" id="UP000008782"/>
    </source>
</evidence>